<dbReference type="SMART" id="SM00192">
    <property type="entry name" value="LDLa"/>
    <property type="match status" value="2"/>
</dbReference>
<dbReference type="Pfam" id="PF02494">
    <property type="entry name" value="HYR"/>
    <property type="match status" value="1"/>
</dbReference>
<feature type="disulfide bond" evidence="3">
    <location>
        <begin position="126"/>
        <end position="141"/>
    </location>
</feature>
<protein>
    <recommendedName>
        <fullName evidence="4">HYR domain-containing protein</fullName>
    </recommendedName>
</protein>
<accession>A0A2G8LBV9</accession>
<dbReference type="InterPro" id="IPR036055">
    <property type="entry name" value="LDL_receptor-like_sf"/>
</dbReference>
<dbReference type="EMBL" id="MRZV01000133">
    <property type="protein sequence ID" value="PIK57734.1"/>
    <property type="molecule type" value="Genomic_DNA"/>
</dbReference>
<reference evidence="5 6" key="1">
    <citation type="journal article" date="2017" name="PLoS Biol.">
        <title>The sea cucumber genome provides insights into morphological evolution and visceral regeneration.</title>
        <authorList>
            <person name="Zhang X."/>
            <person name="Sun L."/>
            <person name="Yuan J."/>
            <person name="Sun Y."/>
            <person name="Gao Y."/>
            <person name="Zhang L."/>
            <person name="Li S."/>
            <person name="Dai H."/>
            <person name="Hamel J.F."/>
            <person name="Liu C."/>
            <person name="Yu Y."/>
            <person name="Liu S."/>
            <person name="Lin W."/>
            <person name="Guo K."/>
            <person name="Jin S."/>
            <person name="Xu P."/>
            <person name="Storey K.B."/>
            <person name="Huan P."/>
            <person name="Zhang T."/>
            <person name="Zhou Y."/>
            <person name="Zhang J."/>
            <person name="Lin C."/>
            <person name="Li X."/>
            <person name="Xing L."/>
            <person name="Huo D."/>
            <person name="Sun M."/>
            <person name="Wang L."/>
            <person name="Mercier A."/>
            <person name="Li F."/>
            <person name="Yang H."/>
            <person name="Xiang J."/>
        </authorList>
    </citation>
    <scope>NUCLEOTIDE SEQUENCE [LARGE SCALE GENOMIC DNA]</scope>
    <source>
        <strain evidence="5">Shaxun</strain>
        <tissue evidence="5">Muscle</tissue>
    </source>
</reference>
<feature type="domain" description="HYR" evidence="4">
    <location>
        <begin position="26"/>
        <end position="108"/>
    </location>
</feature>
<evidence type="ECO:0000256" key="2">
    <source>
        <dbReference type="ARBA" id="ARBA00023157"/>
    </source>
</evidence>
<gene>
    <name evidence="5" type="ORF">BSL78_05342</name>
</gene>
<evidence type="ECO:0000313" key="6">
    <source>
        <dbReference type="Proteomes" id="UP000230750"/>
    </source>
</evidence>
<dbReference type="InterPro" id="IPR002172">
    <property type="entry name" value="LDrepeatLR_classA_rpt"/>
</dbReference>
<comment type="caution">
    <text evidence="5">The sequence shown here is derived from an EMBL/GenBank/DDBJ whole genome shotgun (WGS) entry which is preliminary data.</text>
</comment>
<dbReference type="PANTHER" id="PTHR24273:SF32">
    <property type="entry name" value="HYALIN"/>
    <property type="match status" value="1"/>
</dbReference>
<keyword evidence="6" id="KW-1185">Reference proteome</keyword>
<dbReference type="SUPFAM" id="SSF57424">
    <property type="entry name" value="LDL receptor-like module"/>
    <property type="match status" value="2"/>
</dbReference>
<evidence type="ECO:0000259" key="4">
    <source>
        <dbReference type="PROSITE" id="PS50825"/>
    </source>
</evidence>
<dbReference type="PROSITE" id="PS50825">
    <property type="entry name" value="HYR"/>
    <property type="match status" value="1"/>
</dbReference>
<dbReference type="PANTHER" id="PTHR24273">
    <property type="entry name" value="FI04643P-RELATED"/>
    <property type="match status" value="1"/>
</dbReference>
<evidence type="ECO:0000256" key="3">
    <source>
        <dbReference type="PROSITE-ProRule" id="PRU00124"/>
    </source>
</evidence>
<dbReference type="Proteomes" id="UP000230750">
    <property type="component" value="Unassembled WGS sequence"/>
</dbReference>
<sequence length="593" mass="65403">MMKYNDTAVCKMYLLTACHVSVTLLKDVLPPTIICPEDVTIPTDRGYNYTYTEFKPSSIEDNDGDSPSVSSIPESGSRFYFGNNSVRMIASDKAGNIGTCEFTITVIALPVFFCDNGTRIEDSAVCNTIWDCQNGADELDCDPQIINGSTIEHPWQYNATWLFQGPEELGVHIIFNSSILNGIALNFGEGSVPGRNDYSTGDHLYEVDVHLPSNLIWITVTSSDNVEGSSSLFVETSTFTSPIYIQEGSTLINVTENINCILKVTVPDVKWIEGTFLTDYNYDALLATRSEEGGPLIPLSLSFVPSAFLYPTNTIWILHFRGVLLNISAHDPQVFRLNDDESTELKIESDSDNGCYEQAWVVQLPESSQYAMKVSNNNSSANVVFFEGIYPFAIPLGYFVSDSQSSTGGFVTHVTNTTITVVAFADHLCNFGENIRSFINIKVEMKRENLDVALGQDDIFSMSSAQVCYTDNLLANRRIFSSQKELFVESDRIFSSCALLSLGEPLIVNDELFNNQFVFGPVLSHRSRSSIGVLQTPDPNGRGECPYNIKVHSAVPSGYMVCPGSNTVVKDTQVCDSEWDCTGGEDEFDCGTN</sequence>
<keyword evidence="2 3" id="KW-1015">Disulfide bond</keyword>
<feature type="disulfide bond" evidence="3">
    <location>
        <begin position="114"/>
        <end position="132"/>
    </location>
</feature>
<evidence type="ECO:0000256" key="1">
    <source>
        <dbReference type="ARBA" id="ARBA00022737"/>
    </source>
</evidence>
<dbReference type="AlphaFoldDB" id="A0A2G8LBV9"/>
<dbReference type="InterPro" id="IPR003410">
    <property type="entry name" value="HYR_dom"/>
</dbReference>
<dbReference type="OrthoDB" id="6019752at2759"/>
<name>A0A2G8LBV9_STIJA</name>
<dbReference type="CDD" id="cd00112">
    <property type="entry name" value="LDLa"/>
    <property type="match status" value="1"/>
</dbReference>
<comment type="caution">
    <text evidence="3">Lacks conserved residue(s) required for the propagation of feature annotation.</text>
</comment>
<keyword evidence="1" id="KW-0677">Repeat</keyword>
<dbReference type="PROSITE" id="PS50068">
    <property type="entry name" value="LDLRA_2"/>
    <property type="match status" value="1"/>
</dbReference>
<proteinExistence type="predicted"/>
<dbReference type="Gene3D" id="4.10.400.10">
    <property type="entry name" value="Low-density Lipoprotein Receptor"/>
    <property type="match status" value="2"/>
</dbReference>
<evidence type="ECO:0000313" key="5">
    <source>
        <dbReference type="EMBL" id="PIK57734.1"/>
    </source>
</evidence>
<organism evidence="5 6">
    <name type="scientific">Stichopus japonicus</name>
    <name type="common">Sea cucumber</name>
    <dbReference type="NCBI Taxonomy" id="307972"/>
    <lineage>
        <taxon>Eukaryota</taxon>
        <taxon>Metazoa</taxon>
        <taxon>Echinodermata</taxon>
        <taxon>Eleutherozoa</taxon>
        <taxon>Echinozoa</taxon>
        <taxon>Holothuroidea</taxon>
        <taxon>Aspidochirotacea</taxon>
        <taxon>Aspidochirotida</taxon>
        <taxon>Stichopodidae</taxon>
        <taxon>Apostichopus</taxon>
    </lineage>
</organism>